<dbReference type="EMBL" id="JBFNQN010000016">
    <property type="protein sequence ID" value="MEW9267239.1"/>
    <property type="molecule type" value="Genomic_DNA"/>
</dbReference>
<dbReference type="Pfam" id="PF00550">
    <property type="entry name" value="PP-binding"/>
    <property type="match status" value="1"/>
</dbReference>
<evidence type="ECO:0000259" key="1">
    <source>
        <dbReference type="PROSITE" id="PS50075"/>
    </source>
</evidence>
<dbReference type="SUPFAM" id="SSF47336">
    <property type="entry name" value="ACP-like"/>
    <property type="match status" value="1"/>
</dbReference>
<keyword evidence="3" id="KW-1185">Reference proteome</keyword>
<proteinExistence type="predicted"/>
<sequence length="81" mass="8604">MPAPLTVETVLSDLAAAAGLPREEVLREDPLDDLGVDSIRLMALVDRWRSAGADVSFPHLAAARTVEDALAVLALTDPRKA</sequence>
<dbReference type="PROSITE" id="PS50075">
    <property type="entry name" value="CARRIER"/>
    <property type="match status" value="1"/>
</dbReference>
<organism evidence="2 3">
    <name type="scientific">Kineococcus endophyticus</name>
    <dbReference type="NCBI Taxonomy" id="1181883"/>
    <lineage>
        <taxon>Bacteria</taxon>
        <taxon>Bacillati</taxon>
        <taxon>Actinomycetota</taxon>
        <taxon>Actinomycetes</taxon>
        <taxon>Kineosporiales</taxon>
        <taxon>Kineosporiaceae</taxon>
        <taxon>Kineococcus</taxon>
    </lineage>
</organism>
<protein>
    <submittedName>
        <fullName evidence="2">Phosphopantetheine-binding protein</fullName>
    </submittedName>
</protein>
<feature type="domain" description="Carrier" evidence="1">
    <location>
        <begin position="1"/>
        <end position="77"/>
    </location>
</feature>
<evidence type="ECO:0000313" key="2">
    <source>
        <dbReference type="EMBL" id="MEW9267239.1"/>
    </source>
</evidence>
<dbReference type="Proteomes" id="UP001555826">
    <property type="component" value="Unassembled WGS sequence"/>
</dbReference>
<reference evidence="2 3" key="1">
    <citation type="submission" date="2024-07" db="EMBL/GenBank/DDBJ databases">
        <authorList>
            <person name="Thanompreechachai J."/>
            <person name="Duangmal K."/>
        </authorList>
    </citation>
    <scope>NUCLEOTIDE SEQUENCE [LARGE SCALE GENOMIC DNA]</scope>
    <source>
        <strain evidence="2 3">KCTC 19886</strain>
    </source>
</reference>
<gene>
    <name evidence="2" type="ORF">AB1207_21010</name>
</gene>
<name>A0ABV3PC65_9ACTN</name>
<accession>A0ABV3PC65</accession>
<dbReference type="RefSeq" id="WP_367640498.1">
    <property type="nucleotide sequence ID" value="NZ_JBFNQN010000016.1"/>
</dbReference>
<dbReference type="InterPro" id="IPR009081">
    <property type="entry name" value="PP-bd_ACP"/>
</dbReference>
<comment type="caution">
    <text evidence="2">The sequence shown here is derived from an EMBL/GenBank/DDBJ whole genome shotgun (WGS) entry which is preliminary data.</text>
</comment>
<evidence type="ECO:0000313" key="3">
    <source>
        <dbReference type="Proteomes" id="UP001555826"/>
    </source>
</evidence>
<dbReference type="InterPro" id="IPR036736">
    <property type="entry name" value="ACP-like_sf"/>
</dbReference>
<dbReference type="Gene3D" id="1.10.1200.10">
    <property type="entry name" value="ACP-like"/>
    <property type="match status" value="1"/>
</dbReference>